<evidence type="ECO:0000313" key="5">
    <source>
        <dbReference type="Proteomes" id="UP000269974"/>
    </source>
</evidence>
<dbReference type="Gene3D" id="3.30.2010.20">
    <property type="match status" value="1"/>
</dbReference>
<keyword evidence="2" id="KW-0482">Metalloprotease</keyword>
<protein>
    <submittedName>
        <fullName evidence="1">Metallopeptidase family protein</fullName>
    </submittedName>
    <submittedName>
        <fullName evidence="2">Predicted Zn-dependent protease, minimal metalloprotease (MMP)-like domain</fullName>
    </submittedName>
    <submittedName>
        <fullName evidence="3">Uncharacterized protein conserved in bacteria</fullName>
    </submittedName>
</protein>
<proteinExistence type="predicted"/>
<reference evidence="4" key="2">
    <citation type="submission" date="2016-10" db="EMBL/GenBank/DDBJ databases">
        <authorList>
            <person name="Varghese N."/>
        </authorList>
    </citation>
    <scope>NUCLEOTIDE SEQUENCE [LARGE SCALE GENOMIC DNA]</scope>
    <source>
        <strain evidence="4">DSM 20639</strain>
    </source>
</reference>
<organism evidence="3 5">
    <name type="scientific">Actinobaculum suis</name>
    <dbReference type="NCBI Taxonomy" id="1657"/>
    <lineage>
        <taxon>Bacteria</taxon>
        <taxon>Bacillati</taxon>
        <taxon>Actinomycetota</taxon>
        <taxon>Actinomycetes</taxon>
        <taxon>Actinomycetales</taxon>
        <taxon>Actinomycetaceae</taxon>
        <taxon>Actinobaculum</taxon>
    </lineage>
</organism>
<evidence type="ECO:0000313" key="4">
    <source>
        <dbReference type="Proteomes" id="UP000182744"/>
    </source>
</evidence>
<dbReference type="AlphaFoldDB" id="A0A0K9ESM0"/>
<dbReference type="SUPFAM" id="SSF55486">
    <property type="entry name" value="Metalloproteases ('zincins'), catalytic domain"/>
    <property type="match status" value="1"/>
</dbReference>
<evidence type="ECO:0000313" key="2">
    <source>
        <dbReference type="EMBL" id="SDE09972.1"/>
    </source>
</evidence>
<dbReference type="EMBL" id="FNAU01000002">
    <property type="protein sequence ID" value="SDE09972.1"/>
    <property type="molecule type" value="Genomic_DNA"/>
</dbReference>
<dbReference type="Proteomes" id="UP001273799">
    <property type="component" value="Unassembled WGS sequence"/>
</dbReference>
<dbReference type="EMBL" id="UYIO01000001">
    <property type="protein sequence ID" value="VDG75362.1"/>
    <property type="molecule type" value="Genomic_DNA"/>
</dbReference>
<dbReference type="STRING" id="1657.ACU20_04685"/>
<reference evidence="3 5" key="3">
    <citation type="submission" date="2018-11" db="EMBL/GenBank/DDBJ databases">
        <authorList>
            <consortium name="Pathogen Informatics"/>
        </authorList>
    </citation>
    <scope>NUCLEOTIDE SEQUENCE [LARGE SCALE GENOMIC DNA]</scope>
    <source>
        <strain evidence="3 5">NCTC10327</strain>
    </source>
</reference>
<dbReference type="PATRIC" id="fig|1657.3.peg.1115"/>
<dbReference type="RefSeq" id="WP_049619689.1">
    <property type="nucleotide sequence ID" value="NZ_FNAU01000002.1"/>
</dbReference>
<gene>
    <name evidence="3" type="ORF">NCTC10327_00086</name>
    <name evidence="1" type="ORF">R6G71_01275</name>
    <name evidence="2" type="ORF">SAMN05421878_10279</name>
</gene>
<dbReference type="Proteomes" id="UP000182744">
    <property type="component" value="Unassembled WGS sequence"/>
</dbReference>
<dbReference type="Pfam" id="PF06262">
    <property type="entry name" value="Zincin_1"/>
    <property type="match status" value="1"/>
</dbReference>
<reference evidence="1" key="4">
    <citation type="submission" date="2023-10" db="EMBL/GenBank/DDBJ databases">
        <title>Whole Genome based description of the genera Actinobaculum and Actinotignum reveals a complex phylogenetic relationship within the species included in the genus Actinotignum.</title>
        <authorList>
            <person name="Jensen C.S."/>
            <person name="Dargis R."/>
            <person name="Kemp M."/>
            <person name="Christensen J.J."/>
        </authorList>
    </citation>
    <scope>NUCLEOTIDE SEQUENCE</scope>
    <source>
        <strain evidence="1">Actinobaculum_suis_CCUG19206T</strain>
    </source>
</reference>
<dbReference type="GO" id="GO:0006508">
    <property type="term" value="P:proteolysis"/>
    <property type="evidence" value="ECO:0007669"/>
    <property type="project" value="UniProtKB-KW"/>
</dbReference>
<dbReference type="OrthoDB" id="9806895at2"/>
<keyword evidence="2" id="KW-0645">Protease</keyword>
<name>A0A0K9ESM0_9ACTO</name>
<dbReference type="CDD" id="cd12952">
    <property type="entry name" value="MMP_ACEL2062"/>
    <property type="match status" value="1"/>
</dbReference>
<keyword evidence="4" id="KW-1185">Reference proteome</keyword>
<dbReference type="GO" id="GO:0008237">
    <property type="term" value="F:metallopeptidase activity"/>
    <property type="evidence" value="ECO:0007669"/>
    <property type="project" value="UniProtKB-KW"/>
</dbReference>
<keyword evidence="2" id="KW-0378">Hydrolase</keyword>
<dbReference type="EMBL" id="JAWNFU010000001">
    <property type="protein sequence ID" value="MDY5152685.1"/>
    <property type="molecule type" value="Genomic_DNA"/>
</dbReference>
<dbReference type="InterPro" id="IPR038555">
    <property type="entry name" value="Zincin_1_sf"/>
</dbReference>
<sequence length="128" mass="14403">MLEISSAEFDEAVADAIDLLPQHFLDTLPNVVFLVEEEPAPEMLVGEEAYDAEGKPALLGMYDGVALTDRYGDSAGLLPDRIYIFRGPLQRWCNTREELVEQIRVTIVHEVGHFYGLDDDQLHALGWE</sequence>
<evidence type="ECO:0000313" key="1">
    <source>
        <dbReference type="EMBL" id="MDY5152685.1"/>
    </source>
</evidence>
<accession>A0A0K9ESM0</accession>
<reference evidence="2" key="1">
    <citation type="submission" date="2016-10" db="EMBL/GenBank/DDBJ databases">
        <authorList>
            <person name="Varghese N."/>
            <person name="Submissions S."/>
        </authorList>
    </citation>
    <scope>NUCLEOTIDE SEQUENCE</scope>
    <source>
        <strain evidence="2">DSM 20639</strain>
    </source>
</reference>
<evidence type="ECO:0000313" key="3">
    <source>
        <dbReference type="EMBL" id="VDG75362.1"/>
    </source>
</evidence>
<dbReference type="InterPro" id="IPR010428">
    <property type="entry name" value="Zincin_1"/>
</dbReference>
<dbReference type="Proteomes" id="UP000269974">
    <property type="component" value="Unassembled WGS sequence"/>
</dbReference>